<protein>
    <submittedName>
        <fullName evidence="1">Uncharacterized protein</fullName>
    </submittedName>
</protein>
<evidence type="ECO:0000313" key="1">
    <source>
        <dbReference type="EMBL" id="RVW58267.1"/>
    </source>
</evidence>
<sequence length="69" mass="8154">MELSLLGEKKKWARCENLALMNSALLCKWNWRYANEREALWRRVISLKYDEEEGGWHTRDAMGRNGVGL</sequence>
<comment type="caution">
    <text evidence="1">The sequence shown here is derived from an EMBL/GenBank/DDBJ whole genome shotgun (WGS) entry which is preliminary data.</text>
</comment>
<organism evidence="1 2">
    <name type="scientific">Vitis vinifera</name>
    <name type="common">Grape</name>
    <dbReference type="NCBI Taxonomy" id="29760"/>
    <lineage>
        <taxon>Eukaryota</taxon>
        <taxon>Viridiplantae</taxon>
        <taxon>Streptophyta</taxon>
        <taxon>Embryophyta</taxon>
        <taxon>Tracheophyta</taxon>
        <taxon>Spermatophyta</taxon>
        <taxon>Magnoliopsida</taxon>
        <taxon>eudicotyledons</taxon>
        <taxon>Gunneridae</taxon>
        <taxon>Pentapetalae</taxon>
        <taxon>rosids</taxon>
        <taxon>Vitales</taxon>
        <taxon>Vitaceae</taxon>
        <taxon>Viteae</taxon>
        <taxon>Vitis</taxon>
    </lineage>
</organism>
<reference evidence="1 2" key="1">
    <citation type="journal article" date="2018" name="PLoS Genet.">
        <title>Population sequencing reveals clonal diversity and ancestral inbreeding in the grapevine cultivar Chardonnay.</title>
        <authorList>
            <person name="Roach M.J."/>
            <person name="Johnson D.L."/>
            <person name="Bohlmann J."/>
            <person name="van Vuuren H.J."/>
            <person name="Jones S.J."/>
            <person name="Pretorius I.S."/>
            <person name="Schmidt S.A."/>
            <person name="Borneman A.R."/>
        </authorList>
    </citation>
    <scope>NUCLEOTIDE SEQUENCE [LARGE SCALE GENOMIC DNA]</scope>
    <source>
        <strain evidence="2">cv. Chardonnay</strain>
        <tissue evidence="1">Leaf</tissue>
    </source>
</reference>
<dbReference type="EMBL" id="QGNW01000966">
    <property type="protein sequence ID" value="RVW58267.1"/>
    <property type="molecule type" value="Genomic_DNA"/>
</dbReference>
<dbReference type="AlphaFoldDB" id="A0A438FE57"/>
<name>A0A438FE57_VITVI</name>
<dbReference type="Proteomes" id="UP000288805">
    <property type="component" value="Unassembled WGS sequence"/>
</dbReference>
<gene>
    <name evidence="1" type="ORF">CK203_110798</name>
</gene>
<evidence type="ECO:0000313" key="2">
    <source>
        <dbReference type="Proteomes" id="UP000288805"/>
    </source>
</evidence>
<proteinExistence type="predicted"/>
<accession>A0A438FE57</accession>